<dbReference type="AlphaFoldDB" id="A0A9J5WY46"/>
<proteinExistence type="predicted"/>
<evidence type="ECO:0000313" key="1">
    <source>
        <dbReference type="EMBL" id="KAG5579886.1"/>
    </source>
</evidence>
<protein>
    <submittedName>
        <fullName evidence="1">Uncharacterized protein</fullName>
    </submittedName>
</protein>
<accession>A0A9J5WY46</accession>
<evidence type="ECO:0000313" key="2">
    <source>
        <dbReference type="Proteomes" id="UP000824120"/>
    </source>
</evidence>
<name>A0A9J5WY46_SOLCO</name>
<comment type="caution">
    <text evidence="1">The sequence shown here is derived from an EMBL/GenBank/DDBJ whole genome shotgun (WGS) entry which is preliminary data.</text>
</comment>
<dbReference type="Proteomes" id="UP000824120">
    <property type="component" value="Chromosome 10"/>
</dbReference>
<organism evidence="1 2">
    <name type="scientific">Solanum commersonii</name>
    <name type="common">Commerson's wild potato</name>
    <name type="synonym">Commerson's nightshade</name>
    <dbReference type="NCBI Taxonomy" id="4109"/>
    <lineage>
        <taxon>Eukaryota</taxon>
        <taxon>Viridiplantae</taxon>
        <taxon>Streptophyta</taxon>
        <taxon>Embryophyta</taxon>
        <taxon>Tracheophyta</taxon>
        <taxon>Spermatophyta</taxon>
        <taxon>Magnoliopsida</taxon>
        <taxon>eudicotyledons</taxon>
        <taxon>Gunneridae</taxon>
        <taxon>Pentapetalae</taxon>
        <taxon>asterids</taxon>
        <taxon>lamiids</taxon>
        <taxon>Solanales</taxon>
        <taxon>Solanaceae</taxon>
        <taxon>Solanoideae</taxon>
        <taxon>Solaneae</taxon>
        <taxon>Solanum</taxon>
    </lineage>
</organism>
<dbReference type="EMBL" id="JACXVP010000010">
    <property type="protein sequence ID" value="KAG5579886.1"/>
    <property type="molecule type" value="Genomic_DNA"/>
</dbReference>
<keyword evidence="2" id="KW-1185">Reference proteome</keyword>
<gene>
    <name evidence="1" type="ORF">H5410_050513</name>
</gene>
<reference evidence="1 2" key="1">
    <citation type="submission" date="2020-09" db="EMBL/GenBank/DDBJ databases">
        <title>De no assembly of potato wild relative species, Solanum commersonii.</title>
        <authorList>
            <person name="Cho K."/>
        </authorList>
    </citation>
    <scope>NUCLEOTIDE SEQUENCE [LARGE SCALE GENOMIC DNA]</scope>
    <source>
        <strain evidence="1">LZ3.2</strain>
        <tissue evidence="1">Leaf</tissue>
    </source>
</reference>
<sequence length="76" mass="8703">MMPRSLLASVMMSRSLPTIARMPRSLSMNVMMLMSLPTIVILPRSFRFRVRSSVIALILTFRGLLKDWRGCCLTSR</sequence>